<accession>A0A9P6D3Z0</accession>
<evidence type="ECO:0000313" key="2">
    <source>
        <dbReference type="EMBL" id="KAF9490192.1"/>
    </source>
</evidence>
<gene>
    <name evidence="2" type="ORF">BDN71DRAFT_204367</name>
</gene>
<dbReference type="EMBL" id="MU154647">
    <property type="protein sequence ID" value="KAF9490192.1"/>
    <property type="molecule type" value="Genomic_DNA"/>
</dbReference>
<comment type="caution">
    <text evidence="2">The sequence shown here is derived from an EMBL/GenBank/DDBJ whole genome shotgun (WGS) entry which is preliminary data.</text>
</comment>
<dbReference type="Proteomes" id="UP000807025">
    <property type="component" value="Unassembled WGS sequence"/>
</dbReference>
<keyword evidence="3" id="KW-1185">Reference proteome</keyword>
<protein>
    <submittedName>
        <fullName evidence="2">Uncharacterized protein</fullName>
    </submittedName>
</protein>
<dbReference type="AlphaFoldDB" id="A0A9P6D3Z0"/>
<evidence type="ECO:0000313" key="3">
    <source>
        <dbReference type="Proteomes" id="UP000807025"/>
    </source>
</evidence>
<evidence type="ECO:0000256" key="1">
    <source>
        <dbReference type="SAM" id="MobiDB-lite"/>
    </source>
</evidence>
<sequence length="86" mass="9754">MAVISGSRGYSGFGARWAARMCSIFVEWANVHNRRSRRGSKEIDSSLRVMRQGSGTELNLPQSDYECVASRKGAEKRRTEENEKEQ</sequence>
<name>A0A9P6D3Z0_PLEER</name>
<proteinExistence type="predicted"/>
<reference evidence="2" key="1">
    <citation type="submission" date="2020-11" db="EMBL/GenBank/DDBJ databases">
        <authorList>
            <consortium name="DOE Joint Genome Institute"/>
            <person name="Ahrendt S."/>
            <person name="Riley R."/>
            <person name="Andreopoulos W."/>
            <person name="Labutti K."/>
            <person name="Pangilinan J."/>
            <person name="Ruiz-Duenas F.J."/>
            <person name="Barrasa J.M."/>
            <person name="Sanchez-Garcia M."/>
            <person name="Camarero S."/>
            <person name="Miyauchi S."/>
            <person name="Serrano A."/>
            <person name="Linde D."/>
            <person name="Babiker R."/>
            <person name="Drula E."/>
            <person name="Ayuso-Fernandez I."/>
            <person name="Pacheco R."/>
            <person name="Padilla G."/>
            <person name="Ferreira P."/>
            <person name="Barriuso J."/>
            <person name="Kellner H."/>
            <person name="Castanera R."/>
            <person name="Alfaro M."/>
            <person name="Ramirez L."/>
            <person name="Pisabarro A.G."/>
            <person name="Kuo A."/>
            <person name="Tritt A."/>
            <person name="Lipzen A."/>
            <person name="He G."/>
            <person name="Yan M."/>
            <person name="Ng V."/>
            <person name="Cullen D."/>
            <person name="Martin F."/>
            <person name="Rosso M.-N."/>
            <person name="Henrissat B."/>
            <person name="Hibbett D."/>
            <person name="Martinez A.T."/>
            <person name="Grigoriev I.V."/>
        </authorList>
    </citation>
    <scope>NUCLEOTIDE SEQUENCE</scope>
    <source>
        <strain evidence="2">ATCC 90797</strain>
    </source>
</reference>
<organism evidence="2 3">
    <name type="scientific">Pleurotus eryngii</name>
    <name type="common">Boletus of the steppes</name>
    <dbReference type="NCBI Taxonomy" id="5323"/>
    <lineage>
        <taxon>Eukaryota</taxon>
        <taxon>Fungi</taxon>
        <taxon>Dikarya</taxon>
        <taxon>Basidiomycota</taxon>
        <taxon>Agaricomycotina</taxon>
        <taxon>Agaricomycetes</taxon>
        <taxon>Agaricomycetidae</taxon>
        <taxon>Agaricales</taxon>
        <taxon>Pleurotineae</taxon>
        <taxon>Pleurotaceae</taxon>
        <taxon>Pleurotus</taxon>
    </lineage>
</organism>
<feature type="region of interest" description="Disordered" evidence="1">
    <location>
        <begin position="36"/>
        <end position="59"/>
    </location>
</feature>